<keyword evidence="4" id="KW-1185">Reference proteome</keyword>
<dbReference type="InParanoid" id="A0A251UCE0"/>
<organism evidence="3 4">
    <name type="scientific">Helianthus annuus</name>
    <name type="common">Common sunflower</name>
    <dbReference type="NCBI Taxonomy" id="4232"/>
    <lineage>
        <taxon>Eukaryota</taxon>
        <taxon>Viridiplantae</taxon>
        <taxon>Streptophyta</taxon>
        <taxon>Embryophyta</taxon>
        <taxon>Tracheophyta</taxon>
        <taxon>Spermatophyta</taxon>
        <taxon>Magnoliopsida</taxon>
        <taxon>eudicotyledons</taxon>
        <taxon>Gunneridae</taxon>
        <taxon>Pentapetalae</taxon>
        <taxon>asterids</taxon>
        <taxon>campanulids</taxon>
        <taxon>Asterales</taxon>
        <taxon>Asteraceae</taxon>
        <taxon>Asteroideae</taxon>
        <taxon>Heliantheae alliance</taxon>
        <taxon>Heliantheae</taxon>
        <taxon>Helianthus</taxon>
    </lineage>
</organism>
<evidence type="ECO:0000313" key="3">
    <source>
        <dbReference type="EMBL" id="OTG20749.1"/>
    </source>
</evidence>
<sequence>MQIIISSGLKLRVAISLEASIRRWSQKQICSSFIILICDSRYICDSGDHPRHSSSEILTNLILRSSAARRNPFTDLILFVAVGVIGFGVWISTHHDGCRK</sequence>
<dbReference type="Proteomes" id="UP000215914">
    <property type="component" value="Chromosome 7"/>
</dbReference>
<proteinExistence type="predicted"/>
<keyword evidence="1" id="KW-0472">Membrane</keyword>
<evidence type="ECO:0000313" key="4">
    <source>
        <dbReference type="Proteomes" id="UP000215914"/>
    </source>
</evidence>
<reference evidence="2" key="3">
    <citation type="submission" date="2020-06" db="EMBL/GenBank/DDBJ databases">
        <title>Helianthus annuus Genome sequencing and assembly Release 2.</title>
        <authorList>
            <person name="Gouzy J."/>
            <person name="Langlade N."/>
            <person name="Munos S."/>
        </authorList>
    </citation>
    <scope>NUCLEOTIDE SEQUENCE</scope>
    <source>
        <tissue evidence="2">Leaves</tissue>
    </source>
</reference>
<dbReference type="EMBL" id="CM007896">
    <property type="protein sequence ID" value="OTG20749.1"/>
    <property type="molecule type" value="Genomic_DNA"/>
</dbReference>
<gene>
    <name evidence="3" type="ORF">HannXRQ_Chr07g0196551</name>
    <name evidence="2" type="ORF">HanXRQr2_Chr07g0304201</name>
</gene>
<accession>A0A251UCE0</accession>
<protein>
    <submittedName>
        <fullName evidence="3">Uncharacterized protein</fullName>
    </submittedName>
</protein>
<evidence type="ECO:0000256" key="1">
    <source>
        <dbReference type="SAM" id="Phobius"/>
    </source>
</evidence>
<evidence type="ECO:0000313" key="2">
    <source>
        <dbReference type="EMBL" id="KAF5799407.1"/>
    </source>
</evidence>
<dbReference type="EMBL" id="MNCJ02000322">
    <property type="protein sequence ID" value="KAF5799407.1"/>
    <property type="molecule type" value="Genomic_DNA"/>
</dbReference>
<reference evidence="3" key="2">
    <citation type="submission" date="2017-02" db="EMBL/GenBank/DDBJ databases">
        <title>Sunflower complete genome.</title>
        <authorList>
            <person name="Langlade N."/>
            <person name="Munos S."/>
        </authorList>
    </citation>
    <scope>NUCLEOTIDE SEQUENCE [LARGE SCALE GENOMIC DNA]</scope>
    <source>
        <tissue evidence="3">Leaves</tissue>
    </source>
</reference>
<keyword evidence="1" id="KW-1133">Transmembrane helix</keyword>
<keyword evidence="1" id="KW-0812">Transmembrane</keyword>
<feature type="transmembrane region" description="Helical" evidence="1">
    <location>
        <begin position="73"/>
        <end position="91"/>
    </location>
</feature>
<dbReference type="Gramene" id="mRNA:HanXRQr2_Chr07g0304201">
    <property type="protein sequence ID" value="mRNA:HanXRQr2_Chr07g0304201"/>
    <property type="gene ID" value="HanXRQr2_Chr07g0304201"/>
</dbReference>
<reference evidence="2 4" key="1">
    <citation type="journal article" date="2017" name="Nature">
        <title>The sunflower genome provides insights into oil metabolism, flowering and Asterid evolution.</title>
        <authorList>
            <person name="Badouin H."/>
            <person name="Gouzy J."/>
            <person name="Grassa C.J."/>
            <person name="Murat F."/>
            <person name="Staton S.E."/>
            <person name="Cottret L."/>
            <person name="Lelandais-Briere C."/>
            <person name="Owens G.L."/>
            <person name="Carrere S."/>
            <person name="Mayjonade B."/>
            <person name="Legrand L."/>
            <person name="Gill N."/>
            <person name="Kane N.C."/>
            <person name="Bowers J.E."/>
            <person name="Hubner S."/>
            <person name="Bellec A."/>
            <person name="Berard A."/>
            <person name="Berges H."/>
            <person name="Blanchet N."/>
            <person name="Boniface M.C."/>
            <person name="Brunel D."/>
            <person name="Catrice O."/>
            <person name="Chaidir N."/>
            <person name="Claudel C."/>
            <person name="Donnadieu C."/>
            <person name="Faraut T."/>
            <person name="Fievet G."/>
            <person name="Helmstetter N."/>
            <person name="King M."/>
            <person name="Knapp S.J."/>
            <person name="Lai Z."/>
            <person name="Le Paslier M.C."/>
            <person name="Lippi Y."/>
            <person name="Lorenzon L."/>
            <person name="Mandel J.R."/>
            <person name="Marage G."/>
            <person name="Marchand G."/>
            <person name="Marquand E."/>
            <person name="Bret-Mestries E."/>
            <person name="Morien E."/>
            <person name="Nambeesan S."/>
            <person name="Nguyen T."/>
            <person name="Pegot-Espagnet P."/>
            <person name="Pouilly N."/>
            <person name="Raftis F."/>
            <person name="Sallet E."/>
            <person name="Schiex T."/>
            <person name="Thomas J."/>
            <person name="Vandecasteele C."/>
            <person name="Vares D."/>
            <person name="Vear F."/>
            <person name="Vautrin S."/>
            <person name="Crespi M."/>
            <person name="Mangin B."/>
            <person name="Burke J.M."/>
            <person name="Salse J."/>
            <person name="Munos S."/>
            <person name="Vincourt P."/>
            <person name="Rieseberg L.H."/>
            <person name="Langlade N.B."/>
        </authorList>
    </citation>
    <scope>NUCLEOTIDE SEQUENCE [LARGE SCALE GENOMIC DNA]</scope>
    <source>
        <strain evidence="4">cv. SF193</strain>
        <tissue evidence="2">Leaves</tissue>
    </source>
</reference>
<name>A0A251UCE0_HELAN</name>
<dbReference type="AlphaFoldDB" id="A0A251UCE0"/>